<dbReference type="GO" id="GO:0005829">
    <property type="term" value="C:cytosol"/>
    <property type="evidence" value="ECO:0007669"/>
    <property type="project" value="TreeGrafter"/>
</dbReference>
<dbReference type="PANTHER" id="PTHR10000:SF8">
    <property type="entry name" value="HAD SUPERFAMILY HYDROLASE-LIKE, TYPE 3"/>
    <property type="match status" value="1"/>
</dbReference>
<dbReference type="NCBIfam" id="TIGR00099">
    <property type="entry name" value="Cof-subfamily"/>
    <property type="match status" value="1"/>
</dbReference>
<reference evidence="1" key="1">
    <citation type="submission" date="2020-05" db="EMBL/GenBank/DDBJ databases">
        <authorList>
            <person name="Chiriac C."/>
            <person name="Salcher M."/>
            <person name="Ghai R."/>
            <person name="Kavagutti S V."/>
        </authorList>
    </citation>
    <scope>NUCLEOTIDE SEQUENCE</scope>
</reference>
<sequence length="279" mass="30385">MTIATGDDRWLIGIDIDGTLVTDDGFLAERVVEEVARVRSLGHEVIVATGRSAANAYPVIKDIGITTGYSVCSNGAVTVELDVTHERGFKHYEVITFDPKPVLSELILALPNAHFAVEDIDGTYRFHREFPAYALGDKNHETPLEDLTSQPVSRVVVLSPEHDAEEFGHMIDRLGLHSVTYAIGYTAWLDIAPSGVSKASALEKRRQELRIKPSQVITIGDGRNDIQMFEWARESGGYAFAMGQAPEEVKEAATAVTGAVEDDGVAQVLAGFEGIRYIG</sequence>
<dbReference type="GO" id="GO:0000287">
    <property type="term" value="F:magnesium ion binding"/>
    <property type="evidence" value="ECO:0007669"/>
    <property type="project" value="TreeGrafter"/>
</dbReference>
<gene>
    <name evidence="1" type="ORF">UFOPK1618_00644</name>
</gene>
<protein>
    <submittedName>
        <fullName evidence="1">Unannotated protein</fullName>
    </submittedName>
</protein>
<dbReference type="InterPro" id="IPR006379">
    <property type="entry name" value="HAD-SF_hydro_IIB"/>
</dbReference>
<dbReference type="InterPro" id="IPR023214">
    <property type="entry name" value="HAD_sf"/>
</dbReference>
<dbReference type="NCBIfam" id="TIGR01484">
    <property type="entry name" value="HAD-SF-IIB"/>
    <property type="match status" value="1"/>
</dbReference>
<accession>A0A6J6DL58</accession>
<dbReference type="PANTHER" id="PTHR10000">
    <property type="entry name" value="PHOSPHOSERINE PHOSPHATASE"/>
    <property type="match status" value="1"/>
</dbReference>
<dbReference type="GO" id="GO:0016791">
    <property type="term" value="F:phosphatase activity"/>
    <property type="evidence" value="ECO:0007669"/>
    <property type="project" value="UniProtKB-ARBA"/>
</dbReference>
<dbReference type="SUPFAM" id="SSF56784">
    <property type="entry name" value="HAD-like"/>
    <property type="match status" value="1"/>
</dbReference>
<dbReference type="EMBL" id="CAEZTF010000120">
    <property type="protein sequence ID" value="CAB4562823.1"/>
    <property type="molecule type" value="Genomic_DNA"/>
</dbReference>
<dbReference type="PROSITE" id="PS01228">
    <property type="entry name" value="COF_1"/>
    <property type="match status" value="1"/>
</dbReference>
<dbReference type="Gene3D" id="3.40.50.1000">
    <property type="entry name" value="HAD superfamily/HAD-like"/>
    <property type="match status" value="1"/>
</dbReference>
<dbReference type="AlphaFoldDB" id="A0A6J6DL58"/>
<evidence type="ECO:0000313" key="1">
    <source>
        <dbReference type="EMBL" id="CAB4562823.1"/>
    </source>
</evidence>
<proteinExistence type="predicted"/>
<dbReference type="InterPro" id="IPR036412">
    <property type="entry name" value="HAD-like_sf"/>
</dbReference>
<name>A0A6J6DL58_9ZZZZ</name>
<dbReference type="InterPro" id="IPR000150">
    <property type="entry name" value="Cof"/>
</dbReference>
<dbReference type="Gene3D" id="3.30.1240.10">
    <property type="match status" value="1"/>
</dbReference>
<dbReference type="Pfam" id="PF08282">
    <property type="entry name" value="Hydrolase_3"/>
    <property type="match status" value="1"/>
</dbReference>
<organism evidence="1">
    <name type="scientific">freshwater metagenome</name>
    <dbReference type="NCBI Taxonomy" id="449393"/>
    <lineage>
        <taxon>unclassified sequences</taxon>
        <taxon>metagenomes</taxon>
        <taxon>ecological metagenomes</taxon>
    </lineage>
</organism>